<evidence type="ECO:0008006" key="8">
    <source>
        <dbReference type="Google" id="ProtNLM"/>
    </source>
</evidence>
<comment type="subcellular location">
    <subcellularLocation>
        <location evidence="1">Membrane</location>
        <topology evidence="1">Multi-pass membrane protein</topology>
    </subcellularLocation>
</comment>
<reference evidence="7" key="1">
    <citation type="submission" date="2015-12" db="EMBL/GenBank/DDBJ databases">
        <title>De novo transcriptome assembly of four potential Pierce s Disease insect vectors from Arizona vineyards.</title>
        <authorList>
            <person name="Tassone E.E."/>
        </authorList>
    </citation>
    <scope>NUCLEOTIDE SEQUENCE</scope>
</reference>
<dbReference type="GO" id="GO:0005783">
    <property type="term" value="C:endoplasmic reticulum"/>
    <property type="evidence" value="ECO:0007669"/>
    <property type="project" value="TreeGrafter"/>
</dbReference>
<dbReference type="InterPro" id="IPR004299">
    <property type="entry name" value="MBOAT_fam"/>
</dbReference>
<dbReference type="Pfam" id="PF03062">
    <property type="entry name" value="MBOAT"/>
    <property type="match status" value="1"/>
</dbReference>
<gene>
    <name evidence="7" type="ORF">g.20968</name>
</gene>
<feature type="transmembrane region" description="Helical" evidence="6">
    <location>
        <begin position="296"/>
        <end position="314"/>
    </location>
</feature>
<keyword evidence="2 6" id="KW-0812">Transmembrane</keyword>
<dbReference type="EMBL" id="GEDC01014692">
    <property type="protein sequence ID" value="JAS22606.1"/>
    <property type="molecule type" value="Transcribed_RNA"/>
</dbReference>
<evidence type="ECO:0000256" key="5">
    <source>
        <dbReference type="ARBA" id="ARBA00038268"/>
    </source>
</evidence>
<evidence type="ECO:0000256" key="6">
    <source>
        <dbReference type="SAM" id="Phobius"/>
    </source>
</evidence>
<evidence type="ECO:0000313" key="7">
    <source>
        <dbReference type="EMBL" id="JAS22606.1"/>
    </source>
</evidence>
<evidence type="ECO:0000256" key="3">
    <source>
        <dbReference type="ARBA" id="ARBA00022989"/>
    </source>
</evidence>
<keyword evidence="3 6" id="KW-1133">Transmembrane helix</keyword>
<feature type="transmembrane region" description="Helical" evidence="6">
    <location>
        <begin position="118"/>
        <end position="138"/>
    </location>
</feature>
<feature type="transmembrane region" description="Helical" evidence="6">
    <location>
        <begin position="32"/>
        <end position="54"/>
    </location>
</feature>
<evidence type="ECO:0000256" key="1">
    <source>
        <dbReference type="ARBA" id="ARBA00004141"/>
    </source>
</evidence>
<organism evidence="7">
    <name type="scientific">Clastoptera arizonana</name>
    <name type="common">Arizona spittle bug</name>
    <dbReference type="NCBI Taxonomy" id="38151"/>
    <lineage>
        <taxon>Eukaryota</taxon>
        <taxon>Metazoa</taxon>
        <taxon>Ecdysozoa</taxon>
        <taxon>Arthropoda</taxon>
        <taxon>Hexapoda</taxon>
        <taxon>Insecta</taxon>
        <taxon>Pterygota</taxon>
        <taxon>Neoptera</taxon>
        <taxon>Paraneoptera</taxon>
        <taxon>Hemiptera</taxon>
        <taxon>Auchenorrhyncha</taxon>
        <taxon>Cercopoidea</taxon>
        <taxon>Clastopteridae</taxon>
        <taxon>Clastoptera</taxon>
    </lineage>
</organism>
<dbReference type="GO" id="GO:0016020">
    <property type="term" value="C:membrane"/>
    <property type="evidence" value="ECO:0007669"/>
    <property type="project" value="UniProtKB-SubCell"/>
</dbReference>
<dbReference type="AlphaFoldDB" id="A0A1B6DAC9"/>
<feature type="transmembrane region" description="Helical" evidence="6">
    <location>
        <begin position="258"/>
        <end position="276"/>
    </location>
</feature>
<feature type="transmembrane region" description="Helical" evidence="6">
    <location>
        <begin position="196"/>
        <end position="212"/>
    </location>
</feature>
<sequence length="330" mass="39088">MVVSNGWMHLRCSSFCFDFIKNSKQKANWKDLITMLGYCFYLPVFFIGPIILYEDFSKAMMLPFEKWSWKRVLDLFINLSRFLFWLVVTDFSLYFFYAHALQYHIQEVERLGLWTLNGLGYFLGQFFCNKYIVLYGLAGTIAKAERYYAPPTPKCIARIHLYSETWRTFDVGYYSFLLKYMYIPLCGEKRNMTRKLSASFLCFCFVFIWHGMEISVFIWSLLNFIGITLEAVGRSVANSELYKSLQKKTLSPTNIRRFNALITSPLFAMSAISNFYFFGGTNVGNSFFKQFYQGPWYFSLVLWLFLYCMCNVSIEIKEWELERKEKSKLL</sequence>
<keyword evidence="4 6" id="KW-0472">Membrane</keyword>
<protein>
    <recommendedName>
        <fullName evidence="8">Protein-cysteine N-palmitoyltransferase Rasp</fullName>
    </recommendedName>
</protein>
<evidence type="ECO:0000256" key="4">
    <source>
        <dbReference type="ARBA" id="ARBA00023136"/>
    </source>
</evidence>
<feature type="transmembrane region" description="Helical" evidence="6">
    <location>
        <begin position="75"/>
        <end position="98"/>
    </location>
</feature>
<accession>A0A1B6DAC9</accession>
<dbReference type="PANTHER" id="PTHR13285">
    <property type="entry name" value="ACYLTRANSFERASE"/>
    <property type="match status" value="1"/>
</dbReference>
<comment type="similarity">
    <text evidence="5">Belongs to the membrane-bound acyltransferase family. HHAT subfamily.</text>
</comment>
<name>A0A1B6DAC9_9HEMI</name>
<proteinExistence type="inferred from homology"/>
<feature type="transmembrane region" description="Helical" evidence="6">
    <location>
        <begin position="218"/>
        <end position="237"/>
    </location>
</feature>
<evidence type="ECO:0000256" key="2">
    <source>
        <dbReference type="ARBA" id="ARBA00022692"/>
    </source>
</evidence>
<dbReference type="PANTHER" id="PTHR13285:SF18">
    <property type="entry name" value="PROTEIN-CYSTEINE N-PALMITOYLTRANSFERASE RASP"/>
    <property type="match status" value="1"/>
</dbReference>
<dbReference type="GO" id="GO:0016409">
    <property type="term" value="F:palmitoyltransferase activity"/>
    <property type="evidence" value="ECO:0007669"/>
    <property type="project" value="TreeGrafter"/>
</dbReference>
<dbReference type="InterPro" id="IPR051085">
    <property type="entry name" value="MB_O-acyltransferase"/>
</dbReference>